<dbReference type="EMBL" id="BAABFL010000372">
    <property type="protein sequence ID" value="GAA4650190.1"/>
    <property type="molecule type" value="Genomic_DNA"/>
</dbReference>
<dbReference type="InterPro" id="IPR014710">
    <property type="entry name" value="RmlC-like_jellyroll"/>
</dbReference>
<evidence type="ECO:0008006" key="3">
    <source>
        <dbReference type="Google" id="ProtNLM"/>
    </source>
</evidence>
<dbReference type="SUPFAM" id="SSF51182">
    <property type="entry name" value="RmlC-like cupins"/>
    <property type="match status" value="1"/>
</dbReference>
<reference evidence="2" key="1">
    <citation type="journal article" date="2019" name="Int. J. Syst. Evol. Microbiol.">
        <title>The Global Catalogue of Microorganisms (GCM) 10K type strain sequencing project: providing services to taxonomists for standard genome sequencing and annotation.</title>
        <authorList>
            <consortium name="The Broad Institute Genomics Platform"/>
            <consortium name="The Broad Institute Genome Sequencing Center for Infectious Disease"/>
            <person name="Wu L."/>
            <person name="Ma J."/>
        </authorList>
    </citation>
    <scope>NUCLEOTIDE SEQUENCE [LARGE SCALE GENOMIC DNA]</scope>
    <source>
        <strain evidence="2">JCM 17805</strain>
    </source>
</reference>
<evidence type="ECO:0000313" key="1">
    <source>
        <dbReference type="EMBL" id="GAA4650190.1"/>
    </source>
</evidence>
<gene>
    <name evidence="1" type="ORF">GCM10023116_24730</name>
</gene>
<keyword evidence="2" id="KW-1185">Reference proteome</keyword>
<evidence type="ECO:0000313" key="2">
    <source>
        <dbReference type="Proteomes" id="UP001500604"/>
    </source>
</evidence>
<comment type="caution">
    <text evidence="1">The sequence shown here is derived from an EMBL/GenBank/DDBJ whole genome shotgun (WGS) entry which is preliminary data.</text>
</comment>
<name>A0ABP8V279_9GAMM</name>
<protein>
    <recommendedName>
        <fullName evidence="3">Cupin 2 conserved barrel domain-containing protein</fullName>
    </recommendedName>
</protein>
<dbReference type="Gene3D" id="2.60.120.10">
    <property type="entry name" value="Jelly Rolls"/>
    <property type="match status" value="1"/>
</dbReference>
<dbReference type="Proteomes" id="UP001500604">
    <property type="component" value="Unassembled WGS sequence"/>
</dbReference>
<sequence length="108" mass="12297">MLVLAGCSTETQTRRTLHYENPLSRAWETVIMPDQPLKLHRHDYPRAIVVLEGGVLTLVNENHEKSGELVLETGKTYWLEADPPGELHGDINEGRRPVRVVVVEFRSK</sequence>
<dbReference type="InterPro" id="IPR011051">
    <property type="entry name" value="RmlC_Cupin_sf"/>
</dbReference>
<proteinExistence type="predicted"/>
<accession>A0ABP8V279</accession>
<organism evidence="1 2">
    <name type="scientific">Kistimonas scapharcae</name>
    <dbReference type="NCBI Taxonomy" id="1036133"/>
    <lineage>
        <taxon>Bacteria</taxon>
        <taxon>Pseudomonadati</taxon>
        <taxon>Pseudomonadota</taxon>
        <taxon>Gammaproteobacteria</taxon>
        <taxon>Oceanospirillales</taxon>
        <taxon>Endozoicomonadaceae</taxon>
        <taxon>Kistimonas</taxon>
    </lineage>
</organism>